<evidence type="ECO:0000313" key="6">
    <source>
        <dbReference type="EMBL" id="SPO01729.1"/>
    </source>
</evidence>
<dbReference type="GO" id="GO:0016020">
    <property type="term" value="C:membrane"/>
    <property type="evidence" value="ECO:0007669"/>
    <property type="project" value="UniProtKB-SubCell"/>
</dbReference>
<keyword evidence="4 5" id="KW-0472">Membrane</keyword>
<dbReference type="SUPFAM" id="SSF144083">
    <property type="entry name" value="Magnesium transport protein CorA, transmembrane region"/>
    <property type="match status" value="1"/>
</dbReference>
<comment type="subcellular location">
    <subcellularLocation>
        <location evidence="1">Membrane</location>
        <topology evidence="1">Multi-pass membrane protein</topology>
    </subcellularLocation>
</comment>
<dbReference type="Proteomes" id="UP001187682">
    <property type="component" value="Unassembled WGS sequence"/>
</dbReference>
<evidence type="ECO:0000256" key="3">
    <source>
        <dbReference type="ARBA" id="ARBA00022989"/>
    </source>
</evidence>
<dbReference type="InterPro" id="IPR045863">
    <property type="entry name" value="CorA_TM1_TM2"/>
</dbReference>
<name>A0AAE8MXX7_9PEZI</name>
<dbReference type="EMBL" id="ONZQ02000005">
    <property type="protein sequence ID" value="SPO01729.1"/>
    <property type="molecule type" value="Genomic_DNA"/>
</dbReference>
<keyword evidence="2 5" id="KW-0812">Transmembrane</keyword>
<dbReference type="GO" id="GO:0046873">
    <property type="term" value="F:metal ion transmembrane transporter activity"/>
    <property type="evidence" value="ECO:0007669"/>
    <property type="project" value="InterPro"/>
</dbReference>
<dbReference type="InterPro" id="IPR002523">
    <property type="entry name" value="MgTranspt_CorA/ZnTranspt_ZntB"/>
</dbReference>
<keyword evidence="3 5" id="KW-1133">Transmembrane helix</keyword>
<dbReference type="Gene3D" id="1.20.58.340">
    <property type="entry name" value="Magnesium transport protein CorA, transmembrane region"/>
    <property type="match status" value="1"/>
</dbReference>
<accession>A0AAE8MXX7</accession>
<evidence type="ECO:0000256" key="4">
    <source>
        <dbReference type="ARBA" id="ARBA00023136"/>
    </source>
</evidence>
<evidence type="ECO:0000256" key="2">
    <source>
        <dbReference type="ARBA" id="ARBA00022692"/>
    </source>
</evidence>
<dbReference type="AlphaFoldDB" id="A0AAE8MXX7"/>
<protein>
    <recommendedName>
        <fullName evidence="8">CorA domain-containing protein</fullName>
    </recommendedName>
</protein>
<organism evidence="6 7">
    <name type="scientific">Cephalotrichum gorgonifer</name>
    <dbReference type="NCBI Taxonomy" id="2041049"/>
    <lineage>
        <taxon>Eukaryota</taxon>
        <taxon>Fungi</taxon>
        <taxon>Dikarya</taxon>
        <taxon>Ascomycota</taxon>
        <taxon>Pezizomycotina</taxon>
        <taxon>Sordariomycetes</taxon>
        <taxon>Hypocreomycetidae</taxon>
        <taxon>Microascales</taxon>
        <taxon>Microascaceae</taxon>
        <taxon>Cephalotrichum</taxon>
    </lineage>
</organism>
<reference evidence="6" key="1">
    <citation type="submission" date="2018-03" db="EMBL/GenBank/DDBJ databases">
        <authorList>
            <person name="Guldener U."/>
        </authorList>
    </citation>
    <scope>NUCLEOTIDE SEQUENCE</scope>
</reference>
<gene>
    <name evidence="6" type="ORF">DNG_04402</name>
</gene>
<comment type="caution">
    <text evidence="6">The sequence shown here is derived from an EMBL/GenBank/DDBJ whole genome shotgun (WGS) entry which is preliminary data.</text>
</comment>
<dbReference type="Pfam" id="PF01544">
    <property type="entry name" value="CorA"/>
    <property type="match status" value="1"/>
</dbReference>
<evidence type="ECO:0000256" key="5">
    <source>
        <dbReference type="SAM" id="Phobius"/>
    </source>
</evidence>
<evidence type="ECO:0000313" key="7">
    <source>
        <dbReference type="Proteomes" id="UP001187682"/>
    </source>
</evidence>
<feature type="transmembrane region" description="Helical" evidence="5">
    <location>
        <begin position="372"/>
        <end position="391"/>
    </location>
</feature>
<evidence type="ECO:0008006" key="8">
    <source>
        <dbReference type="Google" id="ProtNLM"/>
    </source>
</evidence>
<feature type="transmembrane region" description="Helical" evidence="5">
    <location>
        <begin position="411"/>
        <end position="432"/>
    </location>
</feature>
<evidence type="ECO:0000256" key="1">
    <source>
        <dbReference type="ARBA" id="ARBA00004141"/>
    </source>
</evidence>
<proteinExistence type="predicted"/>
<keyword evidence="7" id="KW-1185">Reference proteome</keyword>
<sequence length="466" mass="53397">MDNHNFEAHLGACKTVEEKTSGLEIFNYSEPSHGTVKETRLETYTFQDFLQQRSEFSPPLRPYSLDLLSSLRLVVQKDATHADTFNPEVVSLEIEHYESMIRTLRLPARAIEARSVVGPFFWSAFEPDKEDPRLSIIFRKSDTRRLEKTEGWEIVLSHAFNTGVTTGFVKGTSTSRVPEAIEQLKKCAPQVHHPMLLPLLLLSEHVGPERDHQLRDTRDWVRRLEQSISRRMEVEGEDVQESMADVEEMNRALAECHAQVLRKRPQDWIDLIEAMKGAMDLFREHSREELSGELEKTHNSICGRLGFYKSRLRGTEGYAKTTLERLRIQRDALTSVMSHRESIINLQMVAMITDQRRIAQASKKDGNALKRLSMLGAIFIPGTFIASLFSMEFFIIHDSGGDTSLYIAPQLWIYFAIAAPLTLVVVSVMWLWGRNKKRKADVERLEGIERDIATQLQRHNGHAKIA</sequence>